<comment type="similarity">
    <text evidence="2">Belongs to the asparagine synthetase family.</text>
</comment>
<dbReference type="Gene3D" id="3.40.50.620">
    <property type="entry name" value="HUPs"/>
    <property type="match status" value="1"/>
</dbReference>
<evidence type="ECO:0000256" key="9">
    <source>
        <dbReference type="PIRSR" id="PIRSR001589-3"/>
    </source>
</evidence>
<dbReference type="Gene3D" id="3.60.20.10">
    <property type="entry name" value="Glutamine Phosphoribosylpyrophosphate, subunit 1, domain 1"/>
    <property type="match status" value="1"/>
</dbReference>
<evidence type="ECO:0000256" key="3">
    <source>
        <dbReference type="ARBA" id="ARBA00012737"/>
    </source>
</evidence>
<dbReference type="InterPro" id="IPR051786">
    <property type="entry name" value="ASN_synthetase/amidase"/>
</dbReference>
<evidence type="ECO:0000313" key="11">
    <source>
        <dbReference type="EMBL" id="VYT17823.1"/>
    </source>
</evidence>
<dbReference type="GO" id="GO:0005829">
    <property type="term" value="C:cytosol"/>
    <property type="evidence" value="ECO:0007669"/>
    <property type="project" value="TreeGrafter"/>
</dbReference>
<dbReference type="Pfam" id="PF13537">
    <property type="entry name" value="GATase_7"/>
    <property type="match status" value="1"/>
</dbReference>
<dbReference type="Pfam" id="PF00733">
    <property type="entry name" value="Asn_synthase"/>
    <property type="match status" value="1"/>
</dbReference>
<dbReference type="InterPro" id="IPR029055">
    <property type="entry name" value="Ntn_hydrolases_N"/>
</dbReference>
<evidence type="ECO:0000256" key="1">
    <source>
        <dbReference type="ARBA" id="ARBA00005187"/>
    </source>
</evidence>
<evidence type="ECO:0000256" key="2">
    <source>
        <dbReference type="ARBA" id="ARBA00005752"/>
    </source>
</evidence>
<keyword evidence="6" id="KW-0061">Asparagine biosynthesis</keyword>
<dbReference type="PANTHER" id="PTHR43284:SF1">
    <property type="entry name" value="ASPARAGINE SYNTHETASE"/>
    <property type="match status" value="1"/>
</dbReference>
<feature type="site" description="Important for beta-aspartyl-AMP intermediate formation" evidence="9">
    <location>
        <position position="320"/>
    </location>
</feature>
<evidence type="ECO:0000256" key="7">
    <source>
        <dbReference type="ARBA" id="ARBA00048741"/>
    </source>
</evidence>
<dbReference type="GO" id="GO:0004066">
    <property type="term" value="F:asparagine synthase (glutamine-hydrolyzing) activity"/>
    <property type="evidence" value="ECO:0007669"/>
    <property type="project" value="UniProtKB-EC"/>
</dbReference>
<dbReference type="EMBL" id="CACRSY010000014">
    <property type="protein sequence ID" value="VYT17823.1"/>
    <property type="molecule type" value="Genomic_DNA"/>
</dbReference>
<evidence type="ECO:0000256" key="6">
    <source>
        <dbReference type="ARBA" id="ARBA00022888"/>
    </source>
</evidence>
<evidence type="ECO:0000259" key="10">
    <source>
        <dbReference type="PROSITE" id="PS51278"/>
    </source>
</evidence>
<dbReference type="PROSITE" id="PS51278">
    <property type="entry name" value="GATASE_TYPE_2"/>
    <property type="match status" value="1"/>
</dbReference>
<keyword evidence="4 8" id="KW-0547">Nucleotide-binding</keyword>
<dbReference type="EC" id="6.3.5.4" evidence="3"/>
<keyword evidence="6" id="KW-0028">Amino-acid biosynthesis</keyword>
<dbReference type="GO" id="GO:0006529">
    <property type="term" value="P:asparagine biosynthetic process"/>
    <property type="evidence" value="ECO:0007669"/>
    <property type="project" value="UniProtKB-KW"/>
</dbReference>
<evidence type="ECO:0000256" key="8">
    <source>
        <dbReference type="PIRSR" id="PIRSR001589-2"/>
    </source>
</evidence>
<organism evidence="11">
    <name type="scientific">Blautia hansenii</name>
    <name type="common">Ruminococcus hansenii</name>
    <dbReference type="NCBI Taxonomy" id="1322"/>
    <lineage>
        <taxon>Bacteria</taxon>
        <taxon>Bacillati</taxon>
        <taxon>Bacillota</taxon>
        <taxon>Clostridia</taxon>
        <taxon>Lachnospirales</taxon>
        <taxon>Lachnospiraceae</taxon>
        <taxon>Blautia</taxon>
    </lineage>
</organism>
<dbReference type="SUPFAM" id="SSF52402">
    <property type="entry name" value="Adenine nucleotide alpha hydrolases-like"/>
    <property type="match status" value="1"/>
</dbReference>
<protein>
    <recommendedName>
        <fullName evidence="3">asparagine synthase (glutamine-hydrolyzing)</fullName>
        <ecNumber evidence="3">6.3.5.4</ecNumber>
    </recommendedName>
</protein>
<keyword evidence="5 8" id="KW-0067">ATP-binding</keyword>
<accession>A0A6N2ULI3</accession>
<dbReference type="InterPro" id="IPR017932">
    <property type="entry name" value="GATase_2_dom"/>
</dbReference>
<feature type="binding site" evidence="8">
    <location>
        <position position="43"/>
    </location>
    <ligand>
        <name>L-glutamine</name>
        <dbReference type="ChEBI" id="CHEBI:58359"/>
    </ligand>
</feature>
<sequence length="555" mass="64569">MRGFFDFTLETSEDKLVFDGGIYNFEELKRELTGREIFIVKGDVPEICLKGYREYGEDFFKKINGTFALALWDGKERKAILCRDKIGVKPLYYTLFKNKIFFGSTIQDVLENSGIEAVVTTEGLCEIFALGPAKSRTADIFQGISEVIPAQYVVFQEGKLQKRIYWKLESFKHKDSFPETVEKTAWLLKDAVKRQMQANTPVSTFLSGGIDSSLVTAICAKELKRQGQQLDTFSFDFEGNRKYFKANAFQPSQDRPWVEKMVQYADTKHRYLECDNDDLVAYLYKAVDAADLPCMADVEGSMLYFCEQTAKERKVVLTGEGADEIFGGYPWFYKEESFAMRAFPWSFDMKPRQTLLADTWIERLPMEEYAREAYEKTIEDTPALEGETGREKRRREISYLNLKWFMATLLDRMDRTSRACGLDARVPFADERIVQYLWNVPWDMKYRNHTVKGLLRFAGEGLLPKDVLWRKKSPYPKTYNPFYEKLLGEELKGVLARPDAPVKQFLDEKKVKRFLSSPSDYGKPWYGQLMAGPQMLAYMLQVNYWLEKYKIKIKE</sequence>
<evidence type="ECO:0000256" key="5">
    <source>
        <dbReference type="ARBA" id="ARBA00022840"/>
    </source>
</evidence>
<dbReference type="InterPro" id="IPR001962">
    <property type="entry name" value="Asn_synthase"/>
</dbReference>
<proteinExistence type="inferred from homology"/>
<name>A0A6N2ULI3_BLAHA</name>
<dbReference type="GO" id="GO:0005524">
    <property type="term" value="F:ATP binding"/>
    <property type="evidence" value="ECO:0007669"/>
    <property type="project" value="UniProtKB-KW"/>
</dbReference>
<feature type="domain" description="Glutamine amidotransferase type-2" evidence="10">
    <location>
        <begin position="1"/>
        <end position="158"/>
    </location>
</feature>
<comment type="pathway">
    <text evidence="1">Amino-acid biosynthesis; L-asparagine biosynthesis; L-asparagine from L-aspartate (L-Gln route): step 1/1.</text>
</comment>
<gene>
    <name evidence="11" type="primary">asnO</name>
    <name evidence="11" type="ORF">BHLFYP23_00476</name>
</gene>
<dbReference type="CDD" id="cd01991">
    <property type="entry name" value="Asn_synthase_B_C"/>
    <property type="match status" value="1"/>
</dbReference>
<dbReference type="AlphaFoldDB" id="A0A6N2ULI3"/>
<dbReference type="RefSeq" id="WP_156342494.1">
    <property type="nucleotide sequence ID" value="NZ_CACRSY010000014.1"/>
</dbReference>
<comment type="catalytic activity">
    <reaction evidence="7">
        <text>L-aspartate + L-glutamine + ATP + H2O = L-asparagine + L-glutamate + AMP + diphosphate + H(+)</text>
        <dbReference type="Rhea" id="RHEA:12228"/>
        <dbReference type="ChEBI" id="CHEBI:15377"/>
        <dbReference type="ChEBI" id="CHEBI:15378"/>
        <dbReference type="ChEBI" id="CHEBI:29985"/>
        <dbReference type="ChEBI" id="CHEBI:29991"/>
        <dbReference type="ChEBI" id="CHEBI:30616"/>
        <dbReference type="ChEBI" id="CHEBI:33019"/>
        <dbReference type="ChEBI" id="CHEBI:58048"/>
        <dbReference type="ChEBI" id="CHEBI:58359"/>
        <dbReference type="ChEBI" id="CHEBI:456215"/>
        <dbReference type="EC" id="6.3.5.4"/>
    </reaction>
</comment>
<dbReference type="InterPro" id="IPR006426">
    <property type="entry name" value="Asn_synth_AEB"/>
</dbReference>
<keyword evidence="11" id="KW-0436">Ligase</keyword>
<evidence type="ECO:0000256" key="4">
    <source>
        <dbReference type="ARBA" id="ARBA00022741"/>
    </source>
</evidence>
<reference evidence="11" key="1">
    <citation type="submission" date="2019-11" db="EMBL/GenBank/DDBJ databases">
        <authorList>
            <person name="Feng L."/>
        </authorList>
    </citation>
    <scope>NUCLEOTIDE SEQUENCE</scope>
    <source>
        <strain evidence="11">BhanseniiLFYP23</strain>
    </source>
</reference>
<dbReference type="PIRSF" id="PIRSF001589">
    <property type="entry name" value="Asn_synthetase_glu-h"/>
    <property type="match status" value="1"/>
</dbReference>
<dbReference type="InterPro" id="IPR014729">
    <property type="entry name" value="Rossmann-like_a/b/a_fold"/>
</dbReference>
<dbReference type="NCBIfam" id="TIGR01536">
    <property type="entry name" value="asn_synth_AEB"/>
    <property type="match status" value="1"/>
</dbReference>
<dbReference type="SUPFAM" id="SSF56235">
    <property type="entry name" value="N-terminal nucleophile aminohydrolases (Ntn hydrolases)"/>
    <property type="match status" value="1"/>
</dbReference>
<dbReference type="PANTHER" id="PTHR43284">
    <property type="entry name" value="ASPARAGINE SYNTHETASE (GLUTAMINE-HYDROLYZING)"/>
    <property type="match status" value="1"/>
</dbReference>